<evidence type="ECO:0000313" key="3">
    <source>
        <dbReference type="Proteomes" id="UP000019102"/>
    </source>
</evidence>
<proteinExistence type="predicted"/>
<dbReference type="SUPFAM" id="SSF52540">
    <property type="entry name" value="P-loop containing nucleoside triphosphate hydrolases"/>
    <property type="match status" value="1"/>
</dbReference>
<dbReference type="STRING" id="1298598.JCM21714_1279"/>
<dbReference type="InterPro" id="IPR050334">
    <property type="entry name" value="Molybdenum_import_ModC"/>
</dbReference>
<dbReference type="InterPro" id="IPR027417">
    <property type="entry name" value="P-loop_NTPase"/>
</dbReference>
<dbReference type="RefSeq" id="WP_268748287.1">
    <property type="nucleotide sequence ID" value="NZ_BAVS01000004.1"/>
</dbReference>
<evidence type="ECO:0000259" key="1">
    <source>
        <dbReference type="Pfam" id="PF00005"/>
    </source>
</evidence>
<keyword evidence="3" id="KW-1185">Reference proteome</keyword>
<evidence type="ECO:0000313" key="2">
    <source>
        <dbReference type="EMBL" id="GAE92291.1"/>
    </source>
</evidence>
<dbReference type="GO" id="GO:0016887">
    <property type="term" value="F:ATP hydrolysis activity"/>
    <property type="evidence" value="ECO:0007669"/>
    <property type="project" value="InterPro"/>
</dbReference>
<dbReference type="eggNOG" id="COG1118">
    <property type="taxonomic scope" value="Bacteria"/>
</dbReference>
<dbReference type="Proteomes" id="UP000019102">
    <property type="component" value="Unassembled WGS sequence"/>
</dbReference>
<feature type="domain" description="ABC transporter" evidence="1">
    <location>
        <begin position="21"/>
        <end position="50"/>
    </location>
</feature>
<organism evidence="2 3">
    <name type="scientific">Gracilibacillus boraciitolerans JCM 21714</name>
    <dbReference type="NCBI Taxonomy" id="1298598"/>
    <lineage>
        <taxon>Bacteria</taxon>
        <taxon>Bacillati</taxon>
        <taxon>Bacillota</taxon>
        <taxon>Bacilli</taxon>
        <taxon>Bacillales</taxon>
        <taxon>Bacillaceae</taxon>
        <taxon>Gracilibacillus</taxon>
    </lineage>
</organism>
<reference evidence="2 3" key="1">
    <citation type="journal article" date="2014" name="Genome Announc.">
        <title>Draft Genome Sequence of the Boron-Tolerant and Moderately Halotolerant Bacterium Gracilibacillus boraciitolerans JCM 21714T.</title>
        <authorList>
            <person name="Ahmed I."/>
            <person name="Oshima K."/>
            <person name="Suda W."/>
            <person name="Kitamura K."/>
            <person name="Iida T."/>
            <person name="Ohmori Y."/>
            <person name="Fujiwara T."/>
            <person name="Hattori M."/>
            <person name="Ohkuma M."/>
        </authorList>
    </citation>
    <scope>NUCLEOTIDE SEQUENCE [LARGE SCALE GENOMIC DNA]</scope>
    <source>
        <strain evidence="2 3">JCM 21714</strain>
    </source>
</reference>
<dbReference type="PANTHER" id="PTHR43514:SF4">
    <property type="entry name" value="ABC TRANSPORTER I FAMILY MEMBER 10"/>
    <property type="match status" value="1"/>
</dbReference>
<name>W4VGJ5_9BACI</name>
<sequence>MLKVNITKTLKHFQLNANFNAPKGITGIIGPSGSGKSVTLQCLAGLQTPRQW</sequence>
<accession>W4VGJ5</accession>
<gene>
    <name evidence="2" type="ORF">JCM21714_1279</name>
</gene>
<dbReference type="GO" id="GO:0005524">
    <property type="term" value="F:ATP binding"/>
    <property type="evidence" value="ECO:0007669"/>
    <property type="project" value="InterPro"/>
</dbReference>
<dbReference type="AlphaFoldDB" id="W4VGJ5"/>
<protein>
    <recommendedName>
        <fullName evidence="1">ABC transporter domain-containing protein</fullName>
    </recommendedName>
</protein>
<comment type="caution">
    <text evidence="2">The sequence shown here is derived from an EMBL/GenBank/DDBJ whole genome shotgun (WGS) entry which is preliminary data.</text>
</comment>
<dbReference type="Gene3D" id="3.40.50.300">
    <property type="entry name" value="P-loop containing nucleotide triphosphate hydrolases"/>
    <property type="match status" value="1"/>
</dbReference>
<dbReference type="InterPro" id="IPR003439">
    <property type="entry name" value="ABC_transporter-like_ATP-bd"/>
</dbReference>
<dbReference type="PANTHER" id="PTHR43514">
    <property type="entry name" value="ABC TRANSPORTER I FAMILY MEMBER 10"/>
    <property type="match status" value="1"/>
</dbReference>
<dbReference type="Pfam" id="PF00005">
    <property type="entry name" value="ABC_tran"/>
    <property type="match status" value="1"/>
</dbReference>
<dbReference type="EMBL" id="BAVS01000004">
    <property type="protein sequence ID" value="GAE92291.1"/>
    <property type="molecule type" value="Genomic_DNA"/>
</dbReference>